<evidence type="ECO:0008006" key="4">
    <source>
        <dbReference type="Google" id="ProtNLM"/>
    </source>
</evidence>
<dbReference type="Proteomes" id="UP000062833">
    <property type="component" value="Chromosome"/>
</dbReference>
<reference evidence="3" key="1">
    <citation type="submission" date="2015-09" db="EMBL/GenBank/DDBJ databases">
        <title>Complete genome of Arthrobacter alpinus strain R3.8.</title>
        <authorList>
            <person name="See-Too W.S."/>
            <person name="Chan K.G."/>
        </authorList>
    </citation>
    <scope>NUCLEOTIDE SEQUENCE [LARGE SCALE GENOMIC DNA]</scope>
    <source>
        <strain evidence="3">R3.8</strain>
    </source>
</reference>
<sequence length="120" mass="13130">MKLPKLSLCTVLLLLAAIFLGGCSQSTQMSLEDSCREYIALDTTGPKSDLVRVSEDIRAAAPAWHSAVAKPALEYQDIMDWVRSDGRSADDDQTSAKFDASLEASRRLADLCGNQFTPKY</sequence>
<keyword evidence="3" id="KW-1185">Reference proteome</keyword>
<feature type="signal peptide" evidence="1">
    <location>
        <begin position="1"/>
        <end position="29"/>
    </location>
</feature>
<organism evidence="2 3">
    <name type="scientific">Arthrobacter alpinus</name>
    <dbReference type="NCBI Taxonomy" id="656366"/>
    <lineage>
        <taxon>Bacteria</taxon>
        <taxon>Bacillati</taxon>
        <taxon>Actinomycetota</taxon>
        <taxon>Actinomycetes</taxon>
        <taxon>Micrococcales</taxon>
        <taxon>Micrococcaceae</taxon>
        <taxon>Arthrobacter</taxon>
    </lineage>
</organism>
<evidence type="ECO:0000313" key="3">
    <source>
        <dbReference type="Proteomes" id="UP000062833"/>
    </source>
</evidence>
<dbReference type="KEGG" id="aaq:AOC05_18015"/>
<keyword evidence="1" id="KW-0732">Signal</keyword>
<dbReference type="PROSITE" id="PS51257">
    <property type="entry name" value="PROKAR_LIPOPROTEIN"/>
    <property type="match status" value="1"/>
</dbReference>
<protein>
    <recommendedName>
        <fullName evidence="4">Lipoprotein</fullName>
    </recommendedName>
</protein>
<name>A0A0M4QQ21_9MICC</name>
<feature type="chain" id="PRO_5039199301" description="Lipoprotein" evidence="1">
    <location>
        <begin position="30"/>
        <end position="120"/>
    </location>
</feature>
<evidence type="ECO:0000313" key="2">
    <source>
        <dbReference type="EMBL" id="ALE93784.1"/>
    </source>
</evidence>
<gene>
    <name evidence="2" type="ORF">AOC05_18015</name>
</gene>
<dbReference type="PATRIC" id="fig|656366.3.peg.3881"/>
<accession>A0A0M4QQ21</accession>
<dbReference type="EMBL" id="CP012677">
    <property type="protein sequence ID" value="ALE93784.1"/>
    <property type="molecule type" value="Genomic_DNA"/>
</dbReference>
<evidence type="ECO:0000256" key="1">
    <source>
        <dbReference type="SAM" id="SignalP"/>
    </source>
</evidence>
<proteinExistence type="predicted"/>
<dbReference type="AlphaFoldDB" id="A0A0M4QQ21"/>